<keyword evidence="4" id="KW-1185">Reference proteome</keyword>
<dbReference type="InterPro" id="IPR003871">
    <property type="entry name" value="RFA1B/D_OB_1st"/>
</dbReference>
<dbReference type="Pfam" id="PF04053">
    <property type="entry name" value="B-prop_COPA_B_2nd"/>
    <property type="match status" value="1"/>
</dbReference>
<dbReference type="GO" id="GO:0016192">
    <property type="term" value="P:vesicle-mediated transport"/>
    <property type="evidence" value="ECO:0007669"/>
    <property type="project" value="InterPro"/>
</dbReference>
<accession>A0A8T2BC21</accession>
<dbReference type="EMBL" id="JAEFBJ010000008">
    <property type="protein sequence ID" value="KAG7583609.1"/>
    <property type="molecule type" value="Genomic_DNA"/>
</dbReference>
<dbReference type="GO" id="GO:0006886">
    <property type="term" value="P:intracellular protein transport"/>
    <property type="evidence" value="ECO:0007669"/>
    <property type="project" value="InterPro"/>
</dbReference>
<dbReference type="CDD" id="cd04480">
    <property type="entry name" value="RPA1_DBD_A_like"/>
    <property type="match status" value="4"/>
</dbReference>
<evidence type="ECO:0000313" key="4">
    <source>
        <dbReference type="Proteomes" id="UP000694251"/>
    </source>
</evidence>
<protein>
    <submittedName>
        <fullName evidence="3">Nucleic acid-binding OB-fold</fullName>
    </submittedName>
</protein>
<sequence length="1221" mass="141517">MSQNSSHDITSDVDQPDVCVDFADLGPGMVTMRVKVRIIRRFVCRAYSARFVEFVLKDPKGQKIHAVIGGDVAQRFSSILIEGNCIILSDFVVRMALGRFRPSSHRFRLGSNALTSVNLIRPFSQSDNFHFAKFSDIKEGHLNPCFCVDLIGRLLVTFDFRRSESNRVNHRFFFQMKDRSGVRLIFRLPDVFVDSFMNERKKWIGDFQILIVRFAKLEVVKGNVTATTACTCTQFFFDHECPEFSVMRRFFTLFPCLKMARPRSSICVSDLIPSMNERMMGRFIIIRRFRCSLRLDTLELILADEKGDRIQASIGLDFLAYDSSRLVKGTWIFIKDFGLVDAVGSVRPTRHAYKILWNLSTSFKRTMVTASVDYFKFVHFEDVLAGLVDPSVCVDLIGRLMCVGNYDEDEGMNSTWEQIYLELENVRGIRIRCRLPKGYATKFFSGLKTCADNIIMCVMRFARLELSRAIMYCRVLLSEILLSIFTMNGKGLGVRGLFVFCGGGESIKFPKMKDQCFMNMAATLKFGDLNVGQDKCVVCVKILALWIPNEDRLGRVCKMILDDEEGVKIESTVPHPHYSKRFEKILEQGCWFLLEDFRVVTNPEVLRNTACPYIIQFTCKTEIEPILGKKESGFFNFISYTDIIEGRNLKLDLPIDLYGVIIRISRVKRLPYVANWDEVGKQPKYRNFQIIDAEGTVINCCAMKNHCTELTKMWNEANYDIRVRGSTVFCVLRFWMISGLEAKRCVTSGDGCSQILLDPEIAELEDEIYIAKFTSQFYKKKADPESEDEIDWGIPIQCNWDFVFLRMEPYPLSKLNSDTSEWRIRAKVLAIWQEYYDHYSTVDVVLVDDKRDLVSSHFDSGRPTDEEDVEDAFEVLHENDERVRTCIWVGDCFIYKNSSWKLNYCVGGEVTTMYHLDRQMYLLGYIANQSQVYLVDKEFKTIYNMCLQKPPNDYSQQLYDKYRGVIDDYNKQTVFPAIRNKDGEYMLRELVKSVWRLNPSKYEWVVETKVLCSWTRRLENSGRRLEFVLADREGNKIQCSLWGEVYDKFVSVIVSGSWFRIKDFKVVHWTGDCRATLHRYKMILLKNTTIVKKPDIDNNQFFDFVDFGSILDRRYSDDFLVDLIGEVVDVQTSNIEAETNGTKLHEGSVIFNDKGVPLSDEVIPDYDYLLDRSTRYNESRLVVENKEPNRSFKRTNEDVYGFPSTKRFRPLRASPMGELSP</sequence>
<feature type="domain" description="Replication protein A 70 kDa DNA-binding subunit B/D first OB fold" evidence="1">
    <location>
        <begin position="296"/>
        <end position="363"/>
    </location>
</feature>
<feature type="domain" description="COPA/B second beta-propeller" evidence="2">
    <location>
        <begin position="844"/>
        <end position="936"/>
    </location>
</feature>
<name>A0A8T2BC21_ARASU</name>
<dbReference type="OrthoDB" id="1064121at2759"/>
<dbReference type="GO" id="GO:0030117">
    <property type="term" value="C:membrane coat"/>
    <property type="evidence" value="ECO:0007669"/>
    <property type="project" value="InterPro"/>
</dbReference>
<dbReference type="InterPro" id="IPR006692">
    <property type="entry name" value="Beta-prop_COPA/B_2nd"/>
</dbReference>
<dbReference type="GO" id="GO:0005198">
    <property type="term" value="F:structural molecule activity"/>
    <property type="evidence" value="ECO:0007669"/>
    <property type="project" value="InterPro"/>
</dbReference>
<feature type="domain" description="Replication protein A 70 kDa DNA-binding subunit B/D first OB fold" evidence="1">
    <location>
        <begin position="24"/>
        <end position="118"/>
    </location>
</feature>
<dbReference type="CDD" id="cd04481">
    <property type="entry name" value="RPA1_DBD_B_like"/>
    <property type="match status" value="1"/>
</dbReference>
<evidence type="ECO:0000313" key="3">
    <source>
        <dbReference type="EMBL" id="KAG7583609.1"/>
    </source>
</evidence>
<reference evidence="3 4" key="1">
    <citation type="submission" date="2020-12" db="EMBL/GenBank/DDBJ databases">
        <title>Concerted genomic and epigenomic changes stabilize Arabidopsis allopolyploids.</title>
        <authorList>
            <person name="Chen Z."/>
        </authorList>
    </citation>
    <scope>NUCLEOTIDE SEQUENCE [LARGE SCALE GENOMIC DNA]</scope>
    <source>
        <strain evidence="3">As9502</strain>
        <tissue evidence="3">Leaf</tissue>
    </source>
</reference>
<gene>
    <name evidence="3" type="ORF">ISN44_As08g031240</name>
</gene>
<organism evidence="3 4">
    <name type="scientific">Arabidopsis suecica</name>
    <name type="common">Swedish thale-cress</name>
    <name type="synonym">Cardaminopsis suecica</name>
    <dbReference type="NCBI Taxonomy" id="45249"/>
    <lineage>
        <taxon>Eukaryota</taxon>
        <taxon>Viridiplantae</taxon>
        <taxon>Streptophyta</taxon>
        <taxon>Embryophyta</taxon>
        <taxon>Tracheophyta</taxon>
        <taxon>Spermatophyta</taxon>
        <taxon>Magnoliopsida</taxon>
        <taxon>eudicotyledons</taxon>
        <taxon>Gunneridae</taxon>
        <taxon>Pentapetalae</taxon>
        <taxon>rosids</taxon>
        <taxon>malvids</taxon>
        <taxon>Brassicales</taxon>
        <taxon>Brassicaceae</taxon>
        <taxon>Camelineae</taxon>
        <taxon>Arabidopsis</taxon>
    </lineage>
</organism>
<evidence type="ECO:0000259" key="1">
    <source>
        <dbReference type="Pfam" id="PF02721"/>
    </source>
</evidence>
<proteinExistence type="predicted"/>
<dbReference type="PANTHER" id="PTHR47165">
    <property type="entry name" value="OS03G0429900 PROTEIN"/>
    <property type="match status" value="1"/>
</dbReference>
<dbReference type="Proteomes" id="UP000694251">
    <property type="component" value="Chromosome 8"/>
</dbReference>
<feature type="domain" description="Replication protein A 70 kDa DNA-binding subunit B/D first OB fold" evidence="1">
    <location>
        <begin position="537"/>
        <end position="624"/>
    </location>
</feature>
<feature type="domain" description="Replication protein A 70 kDa DNA-binding subunit B/D first OB fold" evidence="1">
    <location>
        <begin position="994"/>
        <end position="1092"/>
    </location>
</feature>
<dbReference type="AlphaFoldDB" id="A0A8T2BC21"/>
<dbReference type="PANTHER" id="PTHR47165:SF4">
    <property type="entry name" value="OS03G0429900 PROTEIN"/>
    <property type="match status" value="1"/>
</dbReference>
<dbReference type="Pfam" id="PF02721">
    <property type="entry name" value="DUF223"/>
    <property type="match status" value="4"/>
</dbReference>
<evidence type="ECO:0000259" key="2">
    <source>
        <dbReference type="Pfam" id="PF04053"/>
    </source>
</evidence>
<comment type="caution">
    <text evidence="3">The sequence shown here is derived from an EMBL/GenBank/DDBJ whole genome shotgun (WGS) entry which is preliminary data.</text>
</comment>